<evidence type="ECO:0000256" key="1">
    <source>
        <dbReference type="SAM" id="MobiDB-lite"/>
    </source>
</evidence>
<dbReference type="WBParaSite" id="Pan_g9406.t1">
    <property type="protein sequence ID" value="Pan_g9406.t1"/>
    <property type="gene ID" value="Pan_g9406"/>
</dbReference>
<reference evidence="2" key="1">
    <citation type="journal article" date="2013" name="Genetics">
        <title>The draft genome and transcriptome of Panagrellus redivivus are shaped by the harsh demands of a free-living lifestyle.</title>
        <authorList>
            <person name="Srinivasan J."/>
            <person name="Dillman A.R."/>
            <person name="Macchietto M.G."/>
            <person name="Heikkinen L."/>
            <person name="Lakso M."/>
            <person name="Fracchia K.M."/>
            <person name="Antoshechkin I."/>
            <person name="Mortazavi A."/>
            <person name="Wong G."/>
            <person name="Sternberg P.W."/>
        </authorList>
    </citation>
    <scope>NUCLEOTIDE SEQUENCE [LARGE SCALE GENOMIC DNA]</scope>
    <source>
        <strain evidence="2">MT8872</strain>
    </source>
</reference>
<keyword evidence="2" id="KW-1185">Reference proteome</keyword>
<evidence type="ECO:0000313" key="3">
    <source>
        <dbReference type="WBParaSite" id="Pan_g9406.t1"/>
    </source>
</evidence>
<proteinExistence type="predicted"/>
<dbReference type="Proteomes" id="UP000492821">
    <property type="component" value="Unassembled WGS sequence"/>
</dbReference>
<name>A0A7E4WD31_PANRE</name>
<reference evidence="3" key="2">
    <citation type="submission" date="2020-10" db="UniProtKB">
        <authorList>
            <consortium name="WormBaseParasite"/>
        </authorList>
    </citation>
    <scope>IDENTIFICATION</scope>
</reference>
<protein>
    <submittedName>
        <fullName evidence="3">60S ribosomal protein L35</fullName>
    </submittedName>
</protein>
<feature type="region of interest" description="Disordered" evidence="1">
    <location>
        <begin position="56"/>
        <end position="79"/>
    </location>
</feature>
<organism evidence="2 3">
    <name type="scientific">Panagrellus redivivus</name>
    <name type="common">Microworm</name>
    <dbReference type="NCBI Taxonomy" id="6233"/>
    <lineage>
        <taxon>Eukaryota</taxon>
        <taxon>Metazoa</taxon>
        <taxon>Ecdysozoa</taxon>
        <taxon>Nematoda</taxon>
        <taxon>Chromadorea</taxon>
        <taxon>Rhabditida</taxon>
        <taxon>Tylenchina</taxon>
        <taxon>Panagrolaimomorpha</taxon>
        <taxon>Panagrolaimoidea</taxon>
        <taxon>Panagrolaimidae</taxon>
        <taxon>Panagrellus</taxon>
    </lineage>
</organism>
<evidence type="ECO:0000313" key="2">
    <source>
        <dbReference type="Proteomes" id="UP000492821"/>
    </source>
</evidence>
<dbReference type="AlphaFoldDB" id="A0A7E4WD31"/>
<sequence>MRLYNDSVGATRFLSCTRHIANGRSNFTVLELPNCPVTVASSVLPSLVSTVAEGQRKTQSPKALAWRSPRSTDSAKTVKVPGVSSQKVFRQQTITTKARRFGVRRYHQKRHRLWKTVRRAMIN</sequence>
<accession>A0A7E4WD31</accession>